<dbReference type="Pfam" id="PF08872">
    <property type="entry name" value="KGK"/>
    <property type="match status" value="1"/>
</dbReference>
<gene>
    <name evidence="1" type="ORF">NCWK1_0270</name>
</gene>
<protein>
    <submittedName>
        <fullName evidence="1">KGK family protein</fullName>
    </submittedName>
</protein>
<reference evidence="2" key="1">
    <citation type="journal article" date="2018" name="Genome Announc.">
        <title>Draft Genome Sequence of the Nitrogen-Fixing and Hormogonia-Inducing Cyanobacterium Nostoc cycadae Strain WK-1, Isolated from the Coralloid Roots of Cycas revoluta.</title>
        <authorList>
            <person name="Kanesaki Y."/>
            <person name="Hirose M."/>
            <person name="Hirose Y."/>
            <person name="Fujisawa T."/>
            <person name="Nakamura Y."/>
            <person name="Watanabe S."/>
            <person name="Matsunaga S."/>
            <person name="Uchida H."/>
            <person name="Murakami A."/>
        </authorList>
    </citation>
    <scope>NUCLEOTIDE SEQUENCE [LARGE SCALE GENOMIC DNA]</scope>
    <source>
        <strain evidence="2">WK-1</strain>
    </source>
</reference>
<name>A0A2H6LBJ9_9NOSO</name>
<dbReference type="InterPro" id="IPR014971">
    <property type="entry name" value="KGK"/>
</dbReference>
<dbReference type="RefSeq" id="WP_103123447.1">
    <property type="nucleotide sequence ID" value="NZ_DF978421.1"/>
</dbReference>
<organism evidence="1 2">
    <name type="scientific">Nostoc cycadae WK-1</name>
    <dbReference type="NCBI Taxonomy" id="1861711"/>
    <lineage>
        <taxon>Bacteria</taxon>
        <taxon>Bacillati</taxon>
        <taxon>Cyanobacteriota</taxon>
        <taxon>Cyanophyceae</taxon>
        <taxon>Nostocales</taxon>
        <taxon>Nostocaceae</taxon>
        <taxon>Nostoc</taxon>
    </lineage>
</organism>
<evidence type="ECO:0000313" key="1">
    <source>
        <dbReference type="EMBL" id="GBE90553.1"/>
    </source>
</evidence>
<keyword evidence="2" id="KW-1185">Reference proteome</keyword>
<dbReference type="EMBL" id="BDGE01000003">
    <property type="protein sequence ID" value="GBE90553.1"/>
    <property type="molecule type" value="Genomic_DNA"/>
</dbReference>
<dbReference type="AlphaFoldDB" id="A0A2H6LBJ9"/>
<dbReference type="Proteomes" id="UP000236527">
    <property type="component" value="Unassembled WGS sequence"/>
</dbReference>
<accession>A0A2H6LBJ9</accession>
<proteinExistence type="predicted"/>
<sequence length="142" mass="16364">MEYNSYLKEANDDEVLEFGSLLCKLGKFKQIINSALSQNLSRIINDKLKEEGLNLKVRYATGRRNSDGTNKYELTEPNWYKGDVNCQILKIGTNKGWQNGKFRIKIILEFCADEAEIEQIPEITKSESPLDDLRRKIDEVDS</sequence>
<evidence type="ECO:0000313" key="2">
    <source>
        <dbReference type="Proteomes" id="UP000236527"/>
    </source>
</evidence>
<comment type="caution">
    <text evidence="1">The sequence shown here is derived from an EMBL/GenBank/DDBJ whole genome shotgun (WGS) entry which is preliminary data.</text>
</comment>